<dbReference type="RefSeq" id="WP_145075178.1">
    <property type="nucleotide sequence ID" value="NZ_CP036298.1"/>
</dbReference>
<evidence type="ECO:0000313" key="3">
    <source>
        <dbReference type="EMBL" id="QDV22906.1"/>
    </source>
</evidence>
<dbReference type="OrthoDB" id="72299at2"/>
<gene>
    <name evidence="3" type="ORF">Q31a_11990</name>
</gene>
<accession>A0A518G2S3</accession>
<organism evidence="3 4">
    <name type="scientific">Aureliella helgolandensis</name>
    <dbReference type="NCBI Taxonomy" id="2527968"/>
    <lineage>
        <taxon>Bacteria</taxon>
        <taxon>Pseudomonadati</taxon>
        <taxon>Planctomycetota</taxon>
        <taxon>Planctomycetia</taxon>
        <taxon>Pirellulales</taxon>
        <taxon>Pirellulaceae</taxon>
        <taxon>Aureliella</taxon>
    </lineage>
</organism>
<dbReference type="Proteomes" id="UP000318017">
    <property type="component" value="Chromosome"/>
</dbReference>
<dbReference type="InterPro" id="IPR025139">
    <property type="entry name" value="DUF4062"/>
</dbReference>
<dbReference type="Pfam" id="PF13271">
    <property type="entry name" value="DUF4062"/>
    <property type="match status" value="1"/>
</dbReference>
<evidence type="ECO:0000256" key="1">
    <source>
        <dbReference type="SAM" id="MobiDB-lite"/>
    </source>
</evidence>
<proteinExistence type="predicted"/>
<name>A0A518G2S3_9BACT</name>
<sequence>MKKRYQVFISSTYEDLRLERQAAVEAILKAGHIPAGMELFTAGDESQMKVIRRWIDESDIFMLILGARYGSIEPTSGKSYVELELDYAIETNTPFFAVIMTDEGREAKVKEHGTSVLEGKNEEAYRVFRDRVKTYLSAFFSTASEVKLAVFETLPQIVDGRDLNGWVSAADIQTPSDVASELARVAHENSKLRAELEEFRERANSQSGSNPQFEELFATLKNTKATIPAKLTGSPNDVELNLLELALHFGEYLARSVTNAYGTDAIESFVFYRIASPLAAFGLVEHGKSPINAKWQRLKLSKEGTRFMAKAKIRVEQNRSQPASKPAPTPPSKEPDAKPKSSAKKKKAAKRTPKKQ</sequence>
<keyword evidence="4" id="KW-1185">Reference proteome</keyword>
<feature type="domain" description="DUF4062" evidence="2">
    <location>
        <begin position="6"/>
        <end position="88"/>
    </location>
</feature>
<dbReference type="AlphaFoldDB" id="A0A518G2S3"/>
<protein>
    <recommendedName>
        <fullName evidence="2">DUF4062 domain-containing protein</fullName>
    </recommendedName>
</protein>
<dbReference type="KEGG" id="ahel:Q31a_11990"/>
<evidence type="ECO:0000259" key="2">
    <source>
        <dbReference type="Pfam" id="PF13271"/>
    </source>
</evidence>
<reference evidence="3 4" key="1">
    <citation type="submission" date="2019-02" db="EMBL/GenBank/DDBJ databases">
        <title>Deep-cultivation of Planctomycetes and their phenomic and genomic characterization uncovers novel biology.</title>
        <authorList>
            <person name="Wiegand S."/>
            <person name="Jogler M."/>
            <person name="Boedeker C."/>
            <person name="Pinto D."/>
            <person name="Vollmers J."/>
            <person name="Rivas-Marin E."/>
            <person name="Kohn T."/>
            <person name="Peeters S.H."/>
            <person name="Heuer A."/>
            <person name="Rast P."/>
            <person name="Oberbeckmann S."/>
            <person name="Bunk B."/>
            <person name="Jeske O."/>
            <person name="Meyerdierks A."/>
            <person name="Storesund J.E."/>
            <person name="Kallscheuer N."/>
            <person name="Luecker S."/>
            <person name="Lage O.M."/>
            <person name="Pohl T."/>
            <person name="Merkel B.J."/>
            <person name="Hornburger P."/>
            <person name="Mueller R.-W."/>
            <person name="Bruemmer F."/>
            <person name="Labrenz M."/>
            <person name="Spormann A.M."/>
            <person name="Op den Camp H."/>
            <person name="Overmann J."/>
            <person name="Amann R."/>
            <person name="Jetten M.S.M."/>
            <person name="Mascher T."/>
            <person name="Medema M.H."/>
            <person name="Devos D.P."/>
            <person name="Kaster A.-K."/>
            <person name="Ovreas L."/>
            <person name="Rohde M."/>
            <person name="Galperin M.Y."/>
            <person name="Jogler C."/>
        </authorList>
    </citation>
    <scope>NUCLEOTIDE SEQUENCE [LARGE SCALE GENOMIC DNA]</scope>
    <source>
        <strain evidence="3 4">Q31a</strain>
    </source>
</reference>
<feature type="region of interest" description="Disordered" evidence="1">
    <location>
        <begin position="313"/>
        <end position="356"/>
    </location>
</feature>
<dbReference type="EMBL" id="CP036298">
    <property type="protein sequence ID" value="QDV22906.1"/>
    <property type="molecule type" value="Genomic_DNA"/>
</dbReference>
<evidence type="ECO:0000313" key="4">
    <source>
        <dbReference type="Proteomes" id="UP000318017"/>
    </source>
</evidence>
<feature type="compositionally biased region" description="Basic residues" evidence="1">
    <location>
        <begin position="341"/>
        <end position="356"/>
    </location>
</feature>